<evidence type="ECO:0000256" key="1">
    <source>
        <dbReference type="SAM" id="MobiDB-lite"/>
    </source>
</evidence>
<feature type="region of interest" description="Disordered" evidence="1">
    <location>
        <begin position="68"/>
        <end position="91"/>
    </location>
</feature>
<evidence type="ECO:0000313" key="3">
    <source>
        <dbReference type="EMBL" id="KAL0920942.1"/>
    </source>
</evidence>
<keyword evidence="2" id="KW-0812">Transmembrane</keyword>
<feature type="transmembrane region" description="Helical" evidence="2">
    <location>
        <begin position="20"/>
        <end position="37"/>
    </location>
</feature>
<dbReference type="Proteomes" id="UP001552299">
    <property type="component" value="Unassembled WGS sequence"/>
</dbReference>
<reference evidence="3 4" key="1">
    <citation type="journal article" date="2024" name="Plant Biotechnol. J.">
        <title>Dendrobium thyrsiflorum genome and its molecular insights into genes involved in important horticultural traits.</title>
        <authorList>
            <person name="Chen B."/>
            <person name="Wang J.Y."/>
            <person name="Zheng P.J."/>
            <person name="Li K.L."/>
            <person name="Liang Y.M."/>
            <person name="Chen X.F."/>
            <person name="Zhang C."/>
            <person name="Zhao X."/>
            <person name="He X."/>
            <person name="Zhang G.Q."/>
            <person name="Liu Z.J."/>
            <person name="Xu Q."/>
        </authorList>
    </citation>
    <scope>NUCLEOTIDE SEQUENCE [LARGE SCALE GENOMIC DNA]</scope>
    <source>
        <strain evidence="3">GZMU011</strain>
    </source>
</reference>
<sequence>MLEQSHTGNGMGSKQNTHEFPLFLLGFGAILCLRANLRSRKLEEQILICSFGRQDHSQRVTKFGRAVVSGRRRSERPMSGDRGRKDSSRRATKVGRTVIDFLIPMDVLHPDAFLYVFEIPCPLYPNPKIRIQ</sequence>
<protein>
    <submittedName>
        <fullName evidence="3">Uncharacterized protein</fullName>
    </submittedName>
</protein>
<dbReference type="EMBL" id="JANQDX010000007">
    <property type="protein sequence ID" value="KAL0920942.1"/>
    <property type="molecule type" value="Genomic_DNA"/>
</dbReference>
<accession>A0ABD0V773</accession>
<dbReference type="AlphaFoldDB" id="A0ABD0V773"/>
<keyword evidence="2" id="KW-0472">Membrane</keyword>
<name>A0ABD0V773_DENTH</name>
<keyword evidence="4" id="KW-1185">Reference proteome</keyword>
<evidence type="ECO:0000313" key="4">
    <source>
        <dbReference type="Proteomes" id="UP001552299"/>
    </source>
</evidence>
<feature type="compositionally biased region" description="Basic and acidic residues" evidence="1">
    <location>
        <begin position="75"/>
        <end position="89"/>
    </location>
</feature>
<gene>
    <name evidence="3" type="ORF">M5K25_007961</name>
</gene>
<comment type="caution">
    <text evidence="3">The sequence shown here is derived from an EMBL/GenBank/DDBJ whole genome shotgun (WGS) entry which is preliminary data.</text>
</comment>
<proteinExistence type="predicted"/>
<keyword evidence="2" id="KW-1133">Transmembrane helix</keyword>
<evidence type="ECO:0000256" key="2">
    <source>
        <dbReference type="SAM" id="Phobius"/>
    </source>
</evidence>
<organism evidence="3 4">
    <name type="scientific">Dendrobium thyrsiflorum</name>
    <name type="common">Pinecone-like raceme dendrobium</name>
    <name type="synonym">Orchid</name>
    <dbReference type="NCBI Taxonomy" id="117978"/>
    <lineage>
        <taxon>Eukaryota</taxon>
        <taxon>Viridiplantae</taxon>
        <taxon>Streptophyta</taxon>
        <taxon>Embryophyta</taxon>
        <taxon>Tracheophyta</taxon>
        <taxon>Spermatophyta</taxon>
        <taxon>Magnoliopsida</taxon>
        <taxon>Liliopsida</taxon>
        <taxon>Asparagales</taxon>
        <taxon>Orchidaceae</taxon>
        <taxon>Epidendroideae</taxon>
        <taxon>Malaxideae</taxon>
        <taxon>Dendrobiinae</taxon>
        <taxon>Dendrobium</taxon>
    </lineage>
</organism>